<dbReference type="InterPro" id="IPR033704">
    <property type="entry name" value="dUTPase_trimeric"/>
</dbReference>
<dbReference type="InterPro" id="IPR036157">
    <property type="entry name" value="dUTPase-like_sf"/>
</dbReference>
<dbReference type="RefSeq" id="WP_086637898.1">
    <property type="nucleotide sequence ID" value="NZ_MRZU01000005.1"/>
</dbReference>
<evidence type="ECO:0000313" key="3">
    <source>
        <dbReference type="EMBL" id="OUJ18093.1"/>
    </source>
</evidence>
<accession>A0A1Y3GCQ0</accession>
<reference evidence="3 4" key="1">
    <citation type="submission" date="2016-12" db="EMBL/GenBank/DDBJ databases">
        <title>Discovery of methanogenic haloarchaea.</title>
        <authorList>
            <person name="Sorokin D.Y."/>
            <person name="Makarova K.S."/>
            <person name="Abbas B."/>
            <person name="Ferrer M."/>
            <person name="Golyshin P.N."/>
        </authorList>
    </citation>
    <scope>NUCLEOTIDE SEQUENCE [LARGE SCALE GENOMIC DNA]</scope>
    <source>
        <strain evidence="3">AMET1</strain>
    </source>
</reference>
<keyword evidence="2" id="KW-0546">Nucleotide metabolism</keyword>
<dbReference type="OrthoDB" id="33242at2157"/>
<dbReference type="Proteomes" id="UP000195137">
    <property type="component" value="Unassembled WGS sequence"/>
</dbReference>
<keyword evidence="1" id="KW-0378">Hydrolase</keyword>
<keyword evidence="4" id="KW-1185">Reference proteome</keyword>
<dbReference type="GO" id="GO:0008829">
    <property type="term" value="F:dCTP deaminase activity"/>
    <property type="evidence" value="ECO:0007669"/>
    <property type="project" value="InterPro"/>
</dbReference>
<gene>
    <name evidence="3" type="ORF">AMET1_1536</name>
</gene>
<sequence length="140" mass="14992">MAILSESKIKEKIEEGALLIEPFSDGCLQPASYDLRVDQDYVLRGHCLVSSLETVGLPMDVAGLVRMRSTFGREGVFLSGGYIDPGYKGDITLCLFNAGGSVEVGEGERIAQIVFLDVVGETGGYSGSYQNSCGVTKSKR</sequence>
<dbReference type="Pfam" id="PF22769">
    <property type="entry name" value="DCD"/>
    <property type="match status" value="2"/>
</dbReference>
<comment type="caution">
    <text evidence="3">The sequence shown here is derived from an EMBL/GenBank/DDBJ whole genome shotgun (WGS) entry which is preliminary data.</text>
</comment>
<organism evidence="3 4">
    <name type="scientific">Methanonatronarchaeum thermophilum</name>
    <dbReference type="NCBI Taxonomy" id="1927129"/>
    <lineage>
        <taxon>Archaea</taxon>
        <taxon>Methanobacteriati</taxon>
        <taxon>Methanobacteriota</taxon>
        <taxon>Methanonatronarchaeia</taxon>
        <taxon>Methanonatronarchaeales</taxon>
        <taxon>Methanonatronarchaeaceae</taxon>
        <taxon>Methanonatronarchaeum</taxon>
    </lineage>
</organism>
<dbReference type="Gene3D" id="2.70.40.10">
    <property type="match status" value="2"/>
</dbReference>
<dbReference type="SUPFAM" id="SSF51283">
    <property type="entry name" value="dUTPase-like"/>
    <property type="match status" value="1"/>
</dbReference>
<dbReference type="CDD" id="cd07557">
    <property type="entry name" value="trimeric_dUTPase"/>
    <property type="match status" value="1"/>
</dbReference>
<dbReference type="AlphaFoldDB" id="A0A1Y3GCQ0"/>
<protein>
    <submittedName>
        <fullName evidence="3">Deoxycytidine deaminase Dcd</fullName>
    </submittedName>
</protein>
<dbReference type="GO" id="GO:0006229">
    <property type="term" value="P:dUTP biosynthetic process"/>
    <property type="evidence" value="ECO:0007669"/>
    <property type="project" value="InterPro"/>
</dbReference>
<evidence type="ECO:0000313" key="4">
    <source>
        <dbReference type="Proteomes" id="UP000195137"/>
    </source>
</evidence>
<name>A0A1Y3GCQ0_9EURY</name>
<evidence type="ECO:0000256" key="2">
    <source>
        <dbReference type="ARBA" id="ARBA00023080"/>
    </source>
</evidence>
<dbReference type="PANTHER" id="PTHR42680:SF3">
    <property type="entry name" value="DCTP DEAMINASE"/>
    <property type="match status" value="1"/>
</dbReference>
<proteinExistence type="predicted"/>
<dbReference type="InterPro" id="IPR011962">
    <property type="entry name" value="dCTP_deaminase"/>
</dbReference>
<evidence type="ECO:0000256" key="1">
    <source>
        <dbReference type="ARBA" id="ARBA00022801"/>
    </source>
</evidence>
<dbReference type="PANTHER" id="PTHR42680">
    <property type="entry name" value="DCTP DEAMINASE"/>
    <property type="match status" value="1"/>
</dbReference>
<dbReference type="EMBL" id="MRZU01000005">
    <property type="protein sequence ID" value="OUJ18093.1"/>
    <property type="molecule type" value="Genomic_DNA"/>
</dbReference>